<organism evidence="1 2">
    <name type="scientific">Sinomicrobium weinanense</name>
    <dbReference type="NCBI Taxonomy" id="2842200"/>
    <lineage>
        <taxon>Bacteria</taxon>
        <taxon>Pseudomonadati</taxon>
        <taxon>Bacteroidota</taxon>
        <taxon>Flavobacteriia</taxon>
        <taxon>Flavobacteriales</taxon>
        <taxon>Flavobacteriaceae</taxon>
        <taxon>Sinomicrobium</taxon>
    </lineage>
</organism>
<sequence>MKKIIYIILVATIFTSCEVDHLNKDPKTTPEAPGSTLMSSAQRELFRALNTPNVNINNYRLFIQHWTEVTYIQEEQYKIQRQIPENLWEAFYKDVIKDLDEATKNIENEEVLNDNDQGIKTNQLAIIELQTILTYQYLVDMFGNVPYTESLDITNVTPKYDDAEAIYNDLIERLNTALSNLNTDYGTGDFTDQDLVYHGDISKWIAFGNALKLKFGMTLADFNPDLSKTLVEEAAPNVFVSNEGNFAFQYLGTLPNTNPVWENIVYSNRDDFVPAKTYIDKVNELEDPRRTIFFSTVNGKYIGGINGETIDDYNSVSHLGQEADGSIFRDPQLEGLIYSAAEVNFYLAEAAERGYSVGGNAKDFYTAAIRSNMEYWGVSQADIDTYLSNPAVDYDSAAGDYKQKIGDQKWVILFNRGYEAWTEYRRLDYPQLIAPETAELDQLPTRMIYPRTEQNQNGDNYNEASSAIGGDQLDTKLFWDVN</sequence>
<accession>A0A926Q328</accession>
<evidence type="ECO:0000313" key="1">
    <source>
        <dbReference type="EMBL" id="MBC9795566.1"/>
    </source>
</evidence>
<dbReference type="RefSeq" id="WP_187964719.1">
    <property type="nucleotide sequence ID" value="NZ_JACVDC010000012.1"/>
</dbReference>
<dbReference type="AlphaFoldDB" id="A0A926Q328"/>
<keyword evidence="1" id="KW-0449">Lipoprotein</keyword>
<comment type="caution">
    <text evidence="1">The sequence shown here is derived from an EMBL/GenBank/DDBJ whole genome shotgun (WGS) entry which is preliminary data.</text>
</comment>
<protein>
    <submittedName>
        <fullName evidence="1">SusD/RagB family nutrient-binding outer membrane lipoprotein</fullName>
    </submittedName>
</protein>
<evidence type="ECO:0000313" key="2">
    <source>
        <dbReference type="Proteomes" id="UP000653730"/>
    </source>
</evidence>
<proteinExistence type="predicted"/>
<dbReference type="Gene3D" id="1.25.40.390">
    <property type="match status" value="1"/>
</dbReference>
<dbReference type="InterPro" id="IPR041662">
    <property type="entry name" value="SusD-like_2"/>
</dbReference>
<dbReference type="EMBL" id="JACVDC010000012">
    <property type="protein sequence ID" value="MBC9795566.1"/>
    <property type="molecule type" value="Genomic_DNA"/>
</dbReference>
<dbReference type="Pfam" id="PF12771">
    <property type="entry name" value="SusD-like_2"/>
    <property type="match status" value="1"/>
</dbReference>
<dbReference type="SUPFAM" id="SSF48452">
    <property type="entry name" value="TPR-like"/>
    <property type="match status" value="1"/>
</dbReference>
<reference evidence="1 2" key="1">
    <citation type="submission" date="2020-09" db="EMBL/GenBank/DDBJ databases">
        <title>Sinomicrobium weinanense sp. nov., a halophilic bacteria isolated from saline-alkali soil.</title>
        <authorList>
            <person name="Wu P."/>
            <person name="Ren H."/>
            <person name="Mei Y."/>
            <person name="Liang Y."/>
            <person name="Chen Z."/>
        </authorList>
    </citation>
    <scope>NUCLEOTIDE SEQUENCE [LARGE SCALE GENOMIC DNA]</scope>
    <source>
        <strain evidence="1 2">FJxs</strain>
    </source>
</reference>
<dbReference type="InterPro" id="IPR011990">
    <property type="entry name" value="TPR-like_helical_dom_sf"/>
</dbReference>
<dbReference type="Proteomes" id="UP000653730">
    <property type="component" value="Unassembled WGS sequence"/>
</dbReference>
<name>A0A926Q328_9FLAO</name>
<gene>
    <name evidence="1" type="ORF">IBL28_06290</name>
</gene>
<keyword evidence="2" id="KW-1185">Reference proteome</keyword>
<dbReference type="PROSITE" id="PS51257">
    <property type="entry name" value="PROKAR_LIPOPROTEIN"/>
    <property type="match status" value="1"/>
</dbReference>